<dbReference type="Pfam" id="PF18085">
    <property type="entry name" value="Mak_N_cap"/>
    <property type="match status" value="1"/>
</dbReference>
<feature type="domain" description="Maltokinase N-terminal cap" evidence="5">
    <location>
        <begin position="27"/>
        <end position="93"/>
    </location>
</feature>
<reference evidence="6 7" key="1">
    <citation type="submission" date="2023-05" db="EMBL/GenBank/DDBJ databases">
        <title>Corynebacterium suedekumii sp. nov. and Corynebacterium breve sp. nov. isolated from raw cow's milk.</title>
        <authorList>
            <person name="Baer M.K."/>
            <person name="Mehl L."/>
            <person name="Hellmuth R."/>
            <person name="Marke G."/>
            <person name="Lipski A."/>
        </authorList>
    </citation>
    <scope>NUCLEOTIDE SEQUENCE [LARGE SCALE GENOMIC DNA]</scope>
    <source>
        <strain evidence="6 7">LM112</strain>
    </source>
</reference>
<dbReference type="Proteomes" id="UP001238805">
    <property type="component" value="Chromosome"/>
</dbReference>
<evidence type="ECO:0000256" key="1">
    <source>
        <dbReference type="ARBA" id="ARBA00022679"/>
    </source>
</evidence>
<gene>
    <name evidence="6" type="ORF">QP029_04600</name>
</gene>
<keyword evidence="4" id="KW-0067">ATP-binding</keyword>
<evidence type="ECO:0000259" key="5">
    <source>
        <dbReference type="Pfam" id="PF18085"/>
    </source>
</evidence>
<dbReference type="EMBL" id="CP126970">
    <property type="protein sequence ID" value="WIM71091.1"/>
    <property type="molecule type" value="Genomic_DNA"/>
</dbReference>
<evidence type="ECO:0000313" key="6">
    <source>
        <dbReference type="EMBL" id="WIM71091.1"/>
    </source>
</evidence>
<sequence>MSGVAKIYDAELNPTKEDIAARFGGIVSLLGSFRLVDWDDEVGIEVLIGSDLDGRHVQLPLTYRPSEVDPEHTLTEMDHSVLGHRWVSNALGDPIAVTQLIRTILEADDGATRSDGVPAALDIRGSGQPGETAGKHAAKLEVTDVTLHEATRQRAVGTVRVDGDVRSFELRMPHLLRRASTTGTDANTSRYALIGWLPSMPEKKRVVAELNFVD</sequence>
<dbReference type="RefSeq" id="WP_284875666.1">
    <property type="nucleotide sequence ID" value="NZ_CP126970.1"/>
</dbReference>
<keyword evidence="3" id="KW-0418">Kinase</keyword>
<evidence type="ECO:0000256" key="2">
    <source>
        <dbReference type="ARBA" id="ARBA00022741"/>
    </source>
</evidence>
<name>A0ABY8VPZ8_9CORY</name>
<dbReference type="InterPro" id="IPR040999">
    <property type="entry name" value="Mak_N_cap"/>
</dbReference>
<keyword evidence="2" id="KW-0547">Nucleotide-binding</keyword>
<keyword evidence="1" id="KW-0808">Transferase</keyword>
<evidence type="ECO:0000256" key="3">
    <source>
        <dbReference type="ARBA" id="ARBA00022777"/>
    </source>
</evidence>
<accession>A0ABY8VPZ8</accession>
<organism evidence="6 7">
    <name type="scientific">Corynebacterium suedekumii</name>
    <dbReference type="NCBI Taxonomy" id="3049801"/>
    <lineage>
        <taxon>Bacteria</taxon>
        <taxon>Bacillati</taxon>
        <taxon>Actinomycetota</taxon>
        <taxon>Actinomycetes</taxon>
        <taxon>Mycobacteriales</taxon>
        <taxon>Corynebacteriaceae</taxon>
        <taxon>Corynebacterium</taxon>
    </lineage>
</organism>
<keyword evidence="7" id="KW-1185">Reference proteome</keyword>
<protein>
    <recommendedName>
        <fullName evidence="5">Maltokinase N-terminal cap domain-containing protein</fullName>
    </recommendedName>
</protein>
<proteinExistence type="predicted"/>
<dbReference type="NCBIfam" id="NF047743">
    <property type="entry name" value="CG0192_fam"/>
    <property type="match status" value="1"/>
</dbReference>
<evidence type="ECO:0000313" key="7">
    <source>
        <dbReference type="Proteomes" id="UP001238805"/>
    </source>
</evidence>
<evidence type="ECO:0000256" key="4">
    <source>
        <dbReference type="ARBA" id="ARBA00022840"/>
    </source>
</evidence>